<dbReference type="EMBL" id="QZKI01000106">
    <property type="protein sequence ID" value="RJP67329.1"/>
    <property type="molecule type" value="Genomic_DNA"/>
</dbReference>
<dbReference type="PANTHER" id="PTHR48228">
    <property type="entry name" value="SUCCINYL-COA--D-CITRAMALATE COA-TRANSFERASE"/>
    <property type="match status" value="1"/>
</dbReference>
<organism evidence="1 2">
    <name type="scientific">Candidatus Abyssobacteria bacterium SURF_17</name>
    <dbReference type="NCBI Taxonomy" id="2093361"/>
    <lineage>
        <taxon>Bacteria</taxon>
        <taxon>Pseudomonadati</taxon>
        <taxon>Candidatus Hydrogenedentota</taxon>
        <taxon>Candidatus Abyssobacteria</taxon>
    </lineage>
</organism>
<dbReference type="InterPro" id="IPR050509">
    <property type="entry name" value="CoA-transferase_III"/>
</dbReference>
<sequence>MTLEGLKVLDLTRLLPGGYCTLLLADMGADVLKVEDPFGGDYVRWFPPKVKEESAYFLAVNRNKKSMKLNLKHDRGKQLLKELARRYDVLVEGFRPGVMEKLGLGYDDVSKINPRIVYCSISGYGQDGPYSQRAGHDINYIGIAGILGITGFKDRPPVVPGVPIADFGGGGMLAALGIMMALYSRDRTGKGQYVDISMMDGVASWMANVAARWFTVNDAQNRGDVDLAGGLICYSTYETKDGRYLSVGALEPKFWANFCRLIGREDLIDVQLDVQHDGRLKEEITKIFKGRTMDEWLSLLRDHDTCIERVNTVAEAMNDPQMRHREMVVEIDHPTEGRIKAMGIPIKMSDTPGRVDRLPAPAYGEHTHEVLTELGLTRAEIEMLAAEKVI</sequence>
<name>A0A419ETL7_9BACT</name>
<proteinExistence type="predicted"/>
<dbReference type="PANTHER" id="PTHR48228:SF5">
    <property type="entry name" value="ALPHA-METHYLACYL-COA RACEMASE"/>
    <property type="match status" value="1"/>
</dbReference>
<keyword evidence="1" id="KW-0808">Transferase</keyword>
<dbReference type="Gene3D" id="3.30.1540.10">
    <property type="entry name" value="formyl-coa transferase, domain 3"/>
    <property type="match status" value="1"/>
</dbReference>
<dbReference type="Pfam" id="PF02515">
    <property type="entry name" value="CoA_transf_3"/>
    <property type="match status" value="1"/>
</dbReference>
<evidence type="ECO:0000313" key="2">
    <source>
        <dbReference type="Proteomes" id="UP000285961"/>
    </source>
</evidence>
<accession>A0A419ETL7</accession>
<dbReference type="SUPFAM" id="SSF89796">
    <property type="entry name" value="CoA-transferase family III (CaiB/BaiF)"/>
    <property type="match status" value="1"/>
</dbReference>
<gene>
    <name evidence="1" type="ORF">C4532_14825</name>
</gene>
<dbReference type="GO" id="GO:0016740">
    <property type="term" value="F:transferase activity"/>
    <property type="evidence" value="ECO:0007669"/>
    <property type="project" value="UniProtKB-KW"/>
</dbReference>
<comment type="caution">
    <text evidence="1">The sequence shown here is derived from an EMBL/GenBank/DDBJ whole genome shotgun (WGS) entry which is preliminary data.</text>
</comment>
<dbReference type="AlphaFoldDB" id="A0A419ETL7"/>
<dbReference type="InterPro" id="IPR003673">
    <property type="entry name" value="CoA-Trfase_fam_III"/>
</dbReference>
<dbReference type="Gene3D" id="3.40.50.10540">
    <property type="entry name" value="Crotonobetainyl-coa:carnitine coa-transferase, domain 1"/>
    <property type="match status" value="1"/>
</dbReference>
<evidence type="ECO:0000313" key="1">
    <source>
        <dbReference type="EMBL" id="RJP67329.1"/>
    </source>
</evidence>
<reference evidence="1 2" key="1">
    <citation type="journal article" date="2017" name="ISME J.">
        <title>Energy and carbon metabolisms in a deep terrestrial subsurface fluid microbial community.</title>
        <authorList>
            <person name="Momper L."/>
            <person name="Jungbluth S.P."/>
            <person name="Lee M.D."/>
            <person name="Amend J.P."/>
        </authorList>
    </citation>
    <scope>NUCLEOTIDE SEQUENCE [LARGE SCALE GENOMIC DNA]</scope>
    <source>
        <strain evidence="1">SURF_17</strain>
    </source>
</reference>
<dbReference type="InterPro" id="IPR023606">
    <property type="entry name" value="CoA-Trfase_III_dom_1_sf"/>
</dbReference>
<dbReference type="Proteomes" id="UP000285961">
    <property type="component" value="Unassembled WGS sequence"/>
</dbReference>
<dbReference type="InterPro" id="IPR044855">
    <property type="entry name" value="CoA-Trfase_III_dom3_sf"/>
</dbReference>
<protein>
    <submittedName>
        <fullName evidence="1">CoA transferase</fullName>
    </submittedName>
</protein>